<accession>A0A2P6MQX9</accession>
<gene>
    <name evidence="2" type="ORF">PROFUN_06443</name>
</gene>
<protein>
    <submittedName>
        <fullName evidence="2">Uncharacterized protein</fullName>
    </submittedName>
</protein>
<keyword evidence="3" id="KW-1185">Reference proteome</keyword>
<sequence>MQANTQEHDTNRPADIYSYTNPSTQNMSETLGFEPKYSDFTCHVAETASSQPFMGYPKLSDMNIPQVPEVKPYTSQYTAPSLTASAPPATIGDITPLPANWKPTNGTMTLPFNKTESDCEKIFYDWVSSLFLTPTGFKKAAKFLSKRYFVPFLYGNVTATVTYRCQLGRHVQNHRTGVEEMIWDVYNGYQIIPFPDVLMCADSDEEMRNSCENLNQWNISPKTITYSSLEVLRNTGLTIGTPLTTEEIWMKHTEPHIRGTSQSRCQRQTEEQKHTRYIRNFEITKMDYSNYNMNIIFLPVFFGTYYSETKPYHFLINGQNGTYHAERPPFGAGKFGDVMKGAYNLFGYITGKNNEEIVLLSGKELVEKDNQKVYEERSYFLLFPRTDPLAVGFITLTNSSAYPVEIRAQKRRGVTVGRTVTLSAGSTETYDYCGHWCIQVVRGNPKEIRVDRVETRGGGTLGDKLGILDK</sequence>
<organism evidence="2 3">
    <name type="scientific">Planoprotostelium fungivorum</name>
    <dbReference type="NCBI Taxonomy" id="1890364"/>
    <lineage>
        <taxon>Eukaryota</taxon>
        <taxon>Amoebozoa</taxon>
        <taxon>Evosea</taxon>
        <taxon>Variosea</taxon>
        <taxon>Cavosteliida</taxon>
        <taxon>Cavosteliaceae</taxon>
        <taxon>Planoprotostelium</taxon>
    </lineage>
</organism>
<feature type="compositionally biased region" description="Basic and acidic residues" evidence="1">
    <location>
        <begin position="1"/>
        <end position="12"/>
    </location>
</feature>
<feature type="region of interest" description="Disordered" evidence="1">
    <location>
        <begin position="1"/>
        <end position="21"/>
    </location>
</feature>
<evidence type="ECO:0000313" key="3">
    <source>
        <dbReference type="Proteomes" id="UP000241769"/>
    </source>
</evidence>
<name>A0A2P6MQX9_9EUKA</name>
<evidence type="ECO:0000313" key="2">
    <source>
        <dbReference type="EMBL" id="PRP74118.1"/>
    </source>
</evidence>
<dbReference type="AlphaFoldDB" id="A0A2P6MQX9"/>
<dbReference type="Proteomes" id="UP000241769">
    <property type="component" value="Unassembled WGS sequence"/>
</dbReference>
<comment type="caution">
    <text evidence="2">The sequence shown here is derived from an EMBL/GenBank/DDBJ whole genome shotgun (WGS) entry which is preliminary data.</text>
</comment>
<proteinExistence type="predicted"/>
<dbReference type="InParanoid" id="A0A2P6MQX9"/>
<dbReference type="STRING" id="1890364.A0A2P6MQX9"/>
<dbReference type="OrthoDB" id="20439at2759"/>
<dbReference type="EMBL" id="MDYQ01000497">
    <property type="protein sequence ID" value="PRP74118.1"/>
    <property type="molecule type" value="Genomic_DNA"/>
</dbReference>
<reference evidence="2 3" key="1">
    <citation type="journal article" date="2018" name="Genome Biol. Evol.">
        <title>Multiple Roots of Fruiting Body Formation in Amoebozoa.</title>
        <authorList>
            <person name="Hillmann F."/>
            <person name="Forbes G."/>
            <person name="Novohradska S."/>
            <person name="Ferling I."/>
            <person name="Riege K."/>
            <person name="Groth M."/>
            <person name="Westermann M."/>
            <person name="Marz M."/>
            <person name="Spaller T."/>
            <person name="Winckler T."/>
            <person name="Schaap P."/>
            <person name="Glockner G."/>
        </authorList>
    </citation>
    <scope>NUCLEOTIDE SEQUENCE [LARGE SCALE GENOMIC DNA]</scope>
    <source>
        <strain evidence="2 3">Jena</strain>
    </source>
</reference>
<evidence type="ECO:0000256" key="1">
    <source>
        <dbReference type="SAM" id="MobiDB-lite"/>
    </source>
</evidence>